<name>A0A0B6ZLH3_9EUPU</name>
<sequence>MRSCPNNAQILARRACPEMCNIPIALHMQGNAASRYSGDISIGISITITNTLRSEEH</sequence>
<dbReference type="AlphaFoldDB" id="A0A0B6ZLH3"/>
<evidence type="ECO:0000313" key="1">
    <source>
        <dbReference type="EMBL" id="CEK68726.1"/>
    </source>
</evidence>
<dbReference type="EMBL" id="HACG01021861">
    <property type="protein sequence ID" value="CEK68726.1"/>
    <property type="molecule type" value="Transcribed_RNA"/>
</dbReference>
<proteinExistence type="predicted"/>
<accession>A0A0B6ZLH3</accession>
<gene>
    <name evidence="1" type="primary">ORF67460</name>
</gene>
<reference evidence="1" key="1">
    <citation type="submission" date="2014-12" db="EMBL/GenBank/DDBJ databases">
        <title>Insight into the proteome of Arion vulgaris.</title>
        <authorList>
            <person name="Aradska J."/>
            <person name="Bulat T."/>
            <person name="Smidak R."/>
            <person name="Sarate P."/>
            <person name="Gangsoo J."/>
            <person name="Sialana F."/>
            <person name="Bilban M."/>
            <person name="Lubec G."/>
        </authorList>
    </citation>
    <scope>NUCLEOTIDE SEQUENCE</scope>
    <source>
        <tissue evidence="1">Skin</tissue>
    </source>
</reference>
<organism evidence="1">
    <name type="scientific">Arion vulgaris</name>
    <dbReference type="NCBI Taxonomy" id="1028688"/>
    <lineage>
        <taxon>Eukaryota</taxon>
        <taxon>Metazoa</taxon>
        <taxon>Spiralia</taxon>
        <taxon>Lophotrochozoa</taxon>
        <taxon>Mollusca</taxon>
        <taxon>Gastropoda</taxon>
        <taxon>Heterobranchia</taxon>
        <taxon>Euthyneura</taxon>
        <taxon>Panpulmonata</taxon>
        <taxon>Eupulmonata</taxon>
        <taxon>Stylommatophora</taxon>
        <taxon>Helicina</taxon>
        <taxon>Arionoidea</taxon>
        <taxon>Arionidae</taxon>
        <taxon>Arion</taxon>
    </lineage>
</organism>
<feature type="non-terminal residue" evidence="1">
    <location>
        <position position="57"/>
    </location>
</feature>
<protein>
    <submittedName>
        <fullName evidence="1">Uncharacterized protein</fullName>
    </submittedName>
</protein>